<dbReference type="EMBL" id="FOJS01000071">
    <property type="protein sequence ID" value="SFA56266.1"/>
    <property type="molecule type" value="Genomic_DNA"/>
</dbReference>
<gene>
    <name evidence="1" type="ORF">SAMN05192569_101565</name>
    <name evidence="2" type="ORF">SAMN05192569_10716</name>
</gene>
<evidence type="ECO:0000313" key="1">
    <source>
        <dbReference type="EMBL" id="SFA47800.1"/>
    </source>
</evidence>
<evidence type="ECO:0000313" key="2">
    <source>
        <dbReference type="EMBL" id="SFA56266.1"/>
    </source>
</evidence>
<reference evidence="1" key="1">
    <citation type="submission" date="2016-10" db="EMBL/GenBank/DDBJ databases">
        <authorList>
            <person name="de Groot N.N."/>
        </authorList>
    </citation>
    <scope>NUCLEOTIDE SEQUENCE [LARGE SCALE GENOMIC DNA]</scope>
    <source>
        <strain evidence="1">M1</strain>
    </source>
</reference>
<sequence length="122" mass="14335">MTREEKKLIRLRIIDLLDQCQGCPNRYVTNASIHICPSCPIGQQMQALGQKLWKRDERDEKKRAAVIAEIPKRRQWTTQEEEFLLQNLHMGCRELAKQLGRTYKSVHNKITNLKKRGRIHAS</sequence>
<dbReference type="AlphaFoldDB" id="A0A1I0T7V0"/>
<dbReference type="Gene3D" id="1.10.10.10">
    <property type="entry name" value="Winged helix-like DNA-binding domain superfamily/Winged helix DNA-binding domain"/>
    <property type="match status" value="1"/>
</dbReference>
<accession>A0A1I0T7V0</accession>
<proteinExistence type="predicted"/>
<dbReference type="RefSeq" id="WP_090949186.1">
    <property type="nucleotide sequence ID" value="NZ_FOJS01000015.1"/>
</dbReference>
<dbReference type="InterPro" id="IPR036388">
    <property type="entry name" value="WH-like_DNA-bd_sf"/>
</dbReference>
<keyword evidence="3" id="KW-1185">Reference proteome</keyword>
<dbReference type="STRING" id="186116.SAMN05192569_101565"/>
<protein>
    <submittedName>
        <fullName evidence="1">Uncharacterized protein</fullName>
    </submittedName>
</protein>
<dbReference type="OrthoDB" id="2970961at2"/>
<dbReference type="Proteomes" id="UP000198650">
    <property type="component" value="Unassembled WGS sequence"/>
</dbReference>
<reference evidence="3" key="2">
    <citation type="submission" date="2016-10" db="EMBL/GenBank/DDBJ databases">
        <authorList>
            <person name="Varghese N."/>
            <person name="Submissions S."/>
        </authorList>
    </citation>
    <scope>NUCLEOTIDE SEQUENCE [LARGE SCALE GENOMIC DNA]</scope>
    <source>
        <strain evidence="3">M1</strain>
    </source>
</reference>
<evidence type="ECO:0000313" key="3">
    <source>
        <dbReference type="Proteomes" id="UP000198650"/>
    </source>
</evidence>
<organism evidence="1 3">
    <name type="scientific">Parageobacillus thermantarcticus</name>
    <dbReference type="NCBI Taxonomy" id="186116"/>
    <lineage>
        <taxon>Bacteria</taxon>
        <taxon>Bacillati</taxon>
        <taxon>Bacillota</taxon>
        <taxon>Bacilli</taxon>
        <taxon>Bacillales</taxon>
        <taxon>Anoxybacillaceae</taxon>
        <taxon>Parageobacillus</taxon>
    </lineage>
</organism>
<dbReference type="EMBL" id="FOJS01000015">
    <property type="protein sequence ID" value="SFA47800.1"/>
    <property type="molecule type" value="Genomic_DNA"/>
</dbReference>
<name>A0A1I0T7V0_9BACL</name>